<accession>A0ABR0EEB6</accession>
<gene>
    <name evidence="2" type="ORF">PRZ48_007910</name>
</gene>
<name>A0ABR0EEB6_ZASCE</name>
<feature type="domain" description="DUF7730" evidence="1">
    <location>
        <begin position="21"/>
        <end position="184"/>
    </location>
</feature>
<proteinExistence type="predicted"/>
<evidence type="ECO:0000259" key="1">
    <source>
        <dbReference type="Pfam" id="PF24864"/>
    </source>
</evidence>
<dbReference type="Pfam" id="PF24864">
    <property type="entry name" value="DUF7730"/>
    <property type="match status" value="1"/>
</dbReference>
<keyword evidence="3" id="KW-1185">Reference proteome</keyword>
<dbReference type="InterPro" id="IPR056632">
    <property type="entry name" value="DUF7730"/>
</dbReference>
<dbReference type="Proteomes" id="UP001305779">
    <property type="component" value="Unassembled WGS sequence"/>
</dbReference>
<comment type="caution">
    <text evidence="2">The sequence shown here is derived from an EMBL/GenBank/DDBJ whole genome shotgun (WGS) entry which is preliminary data.</text>
</comment>
<dbReference type="EMBL" id="JAXOVC010000006">
    <property type="protein sequence ID" value="KAK4499724.1"/>
    <property type="molecule type" value="Genomic_DNA"/>
</dbReference>
<sequence>MSNNSANSGSTTASPPNPTQEAACHFLTKLPAEIRERIYIEVFTSVPALLLLRRRKGRKRRPNTIQCRNPIGLRRRAGRTIDWSKCSTGILLTSKTCYSEASKCLYGRLSVIFDKPFSIIYAFLRTVTAPSFECIKRITIQHRTTLYGNRQHISGNELSETAMWTHITNSLTSLESLRIKLSVQEYDQQITPPFDEDESAGGRNTFYSVDQLNSIHWLQPLRAFCALRSSLKRVRVDSWDEPFDHMRASCFLGYRYDQVVRPLPGQTYDNAYDEVCGKWCCFYKALHASMGRAIRDIILGRDEPWAEHLVVLTKYQMFKLDQHGSTGLFKDDEEEARAMRREIS</sequence>
<evidence type="ECO:0000313" key="3">
    <source>
        <dbReference type="Proteomes" id="UP001305779"/>
    </source>
</evidence>
<organism evidence="2 3">
    <name type="scientific">Zasmidium cellare</name>
    <name type="common">Wine cellar mold</name>
    <name type="synonym">Racodium cellare</name>
    <dbReference type="NCBI Taxonomy" id="395010"/>
    <lineage>
        <taxon>Eukaryota</taxon>
        <taxon>Fungi</taxon>
        <taxon>Dikarya</taxon>
        <taxon>Ascomycota</taxon>
        <taxon>Pezizomycotina</taxon>
        <taxon>Dothideomycetes</taxon>
        <taxon>Dothideomycetidae</taxon>
        <taxon>Mycosphaerellales</taxon>
        <taxon>Mycosphaerellaceae</taxon>
        <taxon>Zasmidium</taxon>
    </lineage>
</organism>
<evidence type="ECO:0000313" key="2">
    <source>
        <dbReference type="EMBL" id="KAK4499724.1"/>
    </source>
</evidence>
<dbReference type="PANTHER" id="PTHR38790">
    <property type="entry name" value="2EXR DOMAIN-CONTAINING PROTEIN-RELATED"/>
    <property type="match status" value="1"/>
</dbReference>
<reference evidence="2 3" key="1">
    <citation type="journal article" date="2023" name="G3 (Bethesda)">
        <title>A chromosome-level genome assembly of Zasmidium syzygii isolated from banana leaves.</title>
        <authorList>
            <person name="van Westerhoven A.C."/>
            <person name="Mehrabi R."/>
            <person name="Talebi R."/>
            <person name="Steentjes M.B.F."/>
            <person name="Corcolon B."/>
            <person name="Chong P.A."/>
            <person name="Kema G.H.J."/>
            <person name="Seidl M.F."/>
        </authorList>
    </citation>
    <scope>NUCLEOTIDE SEQUENCE [LARGE SCALE GENOMIC DNA]</scope>
    <source>
        <strain evidence="2 3">P124</strain>
    </source>
</reference>
<protein>
    <recommendedName>
        <fullName evidence="1">DUF7730 domain-containing protein</fullName>
    </recommendedName>
</protein>